<reference evidence="3" key="1">
    <citation type="journal article" date="2019" name="Int. J. Syst. Evol. Microbiol.">
        <title>The Global Catalogue of Microorganisms (GCM) 10K type strain sequencing project: providing services to taxonomists for standard genome sequencing and annotation.</title>
        <authorList>
            <consortium name="The Broad Institute Genomics Platform"/>
            <consortium name="The Broad Institute Genome Sequencing Center for Infectious Disease"/>
            <person name="Wu L."/>
            <person name="Ma J."/>
        </authorList>
    </citation>
    <scope>NUCLEOTIDE SEQUENCE [LARGE SCALE GENOMIC DNA]</scope>
    <source>
        <strain evidence="3">CCUG 57401</strain>
    </source>
</reference>
<dbReference type="InterPro" id="IPR016181">
    <property type="entry name" value="Acyl_CoA_acyltransferase"/>
</dbReference>
<evidence type="ECO:0000313" key="3">
    <source>
        <dbReference type="Proteomes" id="UP001596037"/>
    </source>
</evidence>
<dbReference type="EC" id="2.3.-.-" evidence="2"/>
<evidence type="ECO:0000259" key="1">
    <source>
        <dbReference type="PROSITE" id="PS51186"/>
    </source>
</evidence>
<protein>
    <submittedName>
        <fullName evidence="2">GNAT family N-acetyltransferase</fullName>
        <ecNumber evidence="2">2.3.-.-</ecNumber>
    </submittedName>
</protein>
<dbReference type="PROSITE" id="PS51186">
    <property type="entry name" value="GNAT"/>
    <property type="match status" value="1"/>
</dbReference>
<dbReference type="PANTHER" id="PTHR43441:SF11">
    <property type="entry name" value="RIBOSOMAL-PROTEIN-SERINE ACETYLTRANSFERASE"/>
    <property type="match status" value="1"/>
</dbReference>
<gene>
    <name evidence="2" type="ORF">ACFPOE_16095</name>
</gene>
<evidence type="ECO:0000313" key="2">
    <source>
        <dbReference type="EMBL" id="MFC5499070.1"/>
    </source>
</evidence>
<sequence length="188" mass="20529">MPLPAITAILTPRLTVRPVAGADLDDLLEVNGDDAVTRFLPYKTWQSAEDGRAWLARMEALDATGTSRQLVIERNADGKVVGTVLLFRFDEGSARLELGYVVGRAHWRQGYAAEALLAVCGHAFGQLAVRRIEAEVNPGNAASNALLQSLGFVHEGMFRQRWISKGVATDTNIYGCLAHEWLRGNRAA</sequence>
<dbReference type="Pfam" id="PF13302">
    <property type="entry name" value="Acetyltransf_3"/>
    <property type="match status" value="1"/>
</dbReference>
<dbReference type="InterPro" id="IPR000182">
    <property type="entry name" value="GNAT_dom"/>
</dbReference>
<keyword evidence="2" id="KW-0808">Transferase</keyword>
<keyword evidence="2" id="KW-0012">Acyltransferase</keyword>
<keyword evidence="3" id="KW-1185">Reference proteome</keyword>
<proteinExistence type="predicted"/>
<dbReference type="Gene3D" id="3.40.630.30">
    <property type="match status" value="1"/>
</dbReference>
<comment type="caution">
    <text evidence="2">The sequence shown here is derived from an EMBL/GenBank/DDBJ whole genome shotgun (WGS) entry which is preliminary data.</text>
</comment>
<dbReference type="SUPFAM" id="SSF55729">
    <property type="entry name" value="Acyl-CoA N-acyltransferases (Nat)"/>
    <property type="match status" value="1"/>
</dbReference>
<name>A0ABW0NEI9_9BURK</name>
<dbReference type="PANTHER" id="PTHR43441">
    <property type="entry name" value="RIBOSOMAL-PROTEIN-SERINE ACETYLTRANSFERASE"/>
    <property type="match status" value="1"/>
</dbReference>
<dbReference type="Proteomes" id="UP001596037">
    <property type="component" value="Unassembled WGS sequence"/>
</dbReference>
<feature type="domain" description="N-acetyltransferase" evidence="1">
    <location>
        <begin position="14"/>
        <end position="174"/>
    </location>
</feature>
<organism evidence="2 3">
    <name type="scientific">Caenimonas terrae</name>
    <dbReference type="NCBI Taxonomy" id="696074"/>
    <lineage>
        <taxon>Bacteria</taxon>
        <taxon>Pseudomonadati</taxon>
        <taxon>Pseudomonadota</taxon>
        <taxon>Betaproteobacteria</taxon>
        <taxon>Burkholderiales</taxon>
        <taxon>Comamonadaceae</taxon>
        <taxon>Caenimonas</taxon>
    </lineage>
</organism>
<accession>A0ABW0NEI9</accession>
<dbReference type="EMBL" id="JBHSMF010000009">
    <property type="protein sequence ID" value="MFC5499070.1"/>
    <property type="molecule type" value="Genomic_DNA"/>
</dbReference>
<dbReference type="GO" id="GO:0016746">
    <property type="term" value="F:acyltransferase activity"/>
    <property type="evidence" value="ECO:0007669"/>
    <property type="project" value="UniProtKB-KW"/>
</dbReference>
<dbReference type="InterPro" id="IPR051908">
    <property type="entry name" value="Ribosomal_N-acetyltransferase"/>
</dbReference>
<dbReference type="RefSeq" id="WP_376851167.1">
    <property type="nucleotide sequence ID" value="NZ_JBHSMF010000009.1"/>
</dbReference>